<gene>
    <name evidence="2" type="ORF">PSTT_01987</name>
</gene>
<evidence type="ECO:0000256" key="1">
    <source>
        <dbReference type="SAM" id="MobiDB-lite"/>
    </source>
</evidence>
<proteinExistence type="predicted"/>
<dbReference type="VEuPathDB" id="FungiDB:PSTT_01987"/>
<sequence>MQPATRSDRAGGGLRLKPRPSEIVPSEYAHGPIPAHSYPLGGAIESTSLRLSGTANLGIECVHKQAHVGLVGTRPLAKKDQDQPNFIDDWPAGAGKQSSLMITSGITVDRRQHTGRAAIKFFRCLAMSRRCREPYEYLRCGMTASTHLEKMGKQLFTLGSSNRRGVERYDFGHAGYVTGLSL</sequence>
<keyword evidence="3" id="KW-1185">Reference proteome</keyword>
<accession>A0A2S4W1R8</accession>
<comment type="caution">
    <text evidence="2">The sequence shown here is derived from an EMBL/GenBank/DDBJ whole genome shotgun (WGS) entry which is preliminary data.</text>
</comment>
<feature type="region of interest" description="Disordered" evidence="1">
    <location>
        <begin position="1"/>
        <end position="25"/>
    </location>
</feature>
<dbReference type="EMBL" id="PKSL01000011">
    <property type="protein sequence ID" value="POW15691.1"/>
    <property type="molecule type" value="Genomic_DNA"/>
</dbReference>
<dbReference type="Proteomes" id="UP000239156">
    <property type="component" value="Unassembled WGS sequence"/>
</dbReference>
<evidence type="ECO:0000313" key="3">
    <source>
        <dbReference type="Proteomes" id="UP000239156"/>
    </source>
</evidence>
<organism evidence="2 3">
    <name type="scientific">Puccinia striiformis</name>
    <dbReference type="NCBI Taxonomy" id="27350"/>
    <lineage>
        <taxon>Eukaryota</taxon>
        <taxon>Fungi</taxon>
        <taxon>Dikarya</taxon>
        <taxon>Basidiomycota</taxon>
        <taxon>Pucciniomycotina</taxon>
        <taxon>Pucciniomycetes</taxon>
        <taxon>Pucciniales</taxon>
        <taxon>Pucciniaceae</taxon>
        <taxon>Puccinia</taxon>
    </lineage>
</organism>
<evidence type="ECO:0000313" key="2">
    <source>
        <dbReference type="EMBL" id="POW15691.1"/>
    </source>
</evidence>
<dbReference type="VEuPathDB" id="FungiDB:PSHT_10460"/>
<dbReference type="AlphaFoldDB" id="A0A2S4W1R8"/>
<protein>
    <submittedName>
        <fullName evidence="2">Uncharacterized protein</fullName>
    </submittedName>
</protein>
<name>A0A2S4W1R8_9BASI</name>
<reference evidence="2" key="1">
    <citation type="submission" date="2017-12" db="EMBL/GenBank/DDBJ databases">
        <title>Gene loss provides genomic basis for host adaptation in cereal stripe rust fungi.</title>
        <authorList>
            <person name="Xia C."/>
        </authorList>
    </citation>
    <scope>NUCLEOTIDE SEQUENCE [LARGE SCALE GENOMIC DNA]</scope>
    <source>
        <strain evidence="2">93-210</strain>
    </source>
</reference>